<dbReference type="Proteomes" id="UP001430356">
    <property type="component" value="Unassembled WGS sequence"/>
</dbReference>
<dbReference type="Pfam" id="PF00637">
    <property type="entry name" value="Clathrin"/>
    <property type="match status" value="7"/>
</dbReference>
<dbReference type="InterPro" id="IPR011990">
    <property type="entry name" value="TPR-like_helical_dom_sf"/>
</dbReference>
<keyword evidence="5 6" id="KW-0968">Cytoplasmic vesicle</keyword>
<feature type="repeat" description="CHCR" evidence="7">
    <location>
        <begin position="702"/>
        <end position="844"/>
    </location>
</feature>
<dbReference type="InterPro" id="IPR016025">
    <property type="entry name" value="Clathrin_H-chain_N"/>
</dbReference>
<sequence length="1700" mass="191777">MDSPAVSAEIFQLNSVTGGLRPGSVSFKNVTIESEKFVCVRDVQEDGQTSLVIVDLEKRESMRNNVKDAESCVMNPKSKILALRSGRNLQVFDVDASRRLKATLFHDDVLYWRWIDARTLGLVTASAVFHWSLDTAADDAPQLIFDRGADYDSSVQVLSYRTDEQKKWLVVTGVTRDPSGAMVGKALLHSVENRSSRVLDGHACCFISTATPTESRKCNIMCLAWNSPQQGGQVMIMELPTGAKTDLSVPRRLYNMRIQPGDFPVAMHASERHKLLTVATSRGSFALLDIFTGATLTEQQFTQAVVFRGADDDKTGGVVCVSNQGSVLRIGPNDSGIINYVKNRMQNPELALRIASTANLGGVDDLFKVQLENHLRNGNVEEAVRMCMRAPGNSLRTRETLLRFMQLPQRPGQPPAISTYFKLVLAETSLNEFESVELARAVVPKGGIGYVKQQFDEGKLTASEELGDLVQQADPDMALKLFHQGNAHAKVLNVLLQRNETQKAVEYCKRANFSPDWRVIMNNFIRVAPQDAVNLGLMLYRDMGDKPVLSAEEIVDMFVSTQHIQQATEFLLEILRDHNDESTMELQTKLLEMNLKYSHPSVADKIFARNICQHYDGMRLAPLCERAGLYQHAIECYVTAQKQDPDLNNLASIRRCLQQAQSFNPDWLVDFFGKLNKQDSIKCLEDLCANSRQNFKVIVQVATKYSDALGAVDLVDLFLEHNLYDVLYYYLGAVVPYTRDPEVHFRYIEAAAEMGQMQELERMTRESPCYDAERTKNYLKNKKLTDMWPFINVCDQHNMVNEMVHYLIETSNESYVEQYVTRRSPGKTPQVVEALIECNVSEEFTKNLLSAVGTMCPIEELVACVEGAGRLHLIKQWLEDRRSEKKTDAALYNALAKIYVDVGQSPEQFLTENEYYDARVVGKYCETRDPNLAYIAYRHGHCSEELIDLCHRNGMYKQLARYLVKEQNLDLWAGVLGQNSTQRQQLVESVQQTALPESQASEEVSTTVRAFMNANLTEELTSLLDQIVVHGRFRKNRFLENLLIMSAVRARKDKVMEYVTTLEDYDAKDIAHIASGAGMHEIAFVVYTRHTMQKEAITVLLQDMNDVSRGRAFAQKTDIAEVWSVLGEYLVKQDEVHEGIECLIKAKNADFVAEVTAAAERTNQYGDLIKYLTMARQYSRAKDNKIDTALVITYAKTGRLGELEEFLKETHNVKIGVIADRCYDDKLYESARVLYTVANNYARLASTEVMLNNLSAAVDAANKAKSIHTFKEVNLACIEAGELKLAGICAVPVVLKAEEVGGMCNRYESRGLWEELFAVLKNTASHQGAHMSIFTEMGVLLAKYRPEKLMEHVNMYPKKINTHKMISVCEQYHHWVVLRLLHINNEDWLAAANAMMQHHGDAFDNEIFKDVVGHLGASDVVYTAIGFYLRTHPEQLNDFLSSIFKRVDPERVMTEVKKTAPIHVIRTYLETAQERNAKRVNEALNDLYIEEEDFKALRHSVETYNNFDSEELSSRLEKMELFEFRKIALLLHRKNKRYAHAITVAKENKLFEDAIDTAAESGDGEIVTGLLDYFVADYPECFAACLYTCYDLLKPAAVMQKAWLSQRTEVAMPYMIQVIQDYTSKIDKMERSMTDAQTAAKDAARRAGPMQGPGAVPLMIEQGVGMPMNGMPMPMPVPMGAPPPQANFGVPPQFGSGRPF</sequence>
<dbReference type="PANTHER" id="PTHR10292">
    <property type="entry name" value="CLATHRIN HEAVY CHAIN RELATED"/>
    <property type="match status" value="1"/>
</dbReference>
<keyword evidence="11" id="KW-1185">Reference proteome</keyword>
<dbReference type="GO" id="GO:0006886">
    <property type="term" value="P:intracellular protein transport"/>
    <property type="evidence" value="ECO:0007669"/>
    <property type="project" value="UniProtKB-UniRule"/>
</dbReference>
<dbReference type="GO" id="GO:0006898">
    <property type="term" value="P:receptor-mediated endocytosis"/>
    <property type="evidence" value="ECO:0007669"/>
    <property type="project" value="TreeGrafter"/>
</dbReference>
<evidence type="ECO:0000256" key="2">
    <source>
        <dbReference type="ARBA" id="ARBA00022737"/>
    </source>
</evidence>
<dbReference type="GO" id="GO:0030132">
    <property type="term" value="C:clathrin coat of coated pit"/>
    <property type="evidence" value="ECO:0007669"/>
    <property type="project" value="InterPro"/>
</dbReference>
<comment type="function">
    <text evidence="6">Clathrin is the major protein of the polyhedral coat of coated pits and vesicles.</text>
</comment>
<dbReference type="InterPro" id="IPR000547">
    <property type="entry name" value="Clathrin_H-chain/VPS_repeat"/>
</dbReference>
<keyword evidence="2" id="KW-0677">Repeat</keyword>
<feature type="domain" description="Clathrin heavy chain linker core motif" evidence="9">
    <location>
        <begin position="334"/>
        <end position="356"/>
    </location>
</feature>
<dbReference type="GO" id="GO:0032051">
    <property type="term" value="F:clathrin light chain binding"/>
    <property type="evidence" value="ECO:0007669"/>
    <property type="project" value="InterPro"/>
</dbReference>
<dbReference type="SUPFAM" id="SSF50989">
    <property type="entry name" value="Clathrin heavy-chain terminal domain"/>
    <property type="match status" value="1"/>
</dbReference>
<dbReference type="EMBL" id="JAECZO010000002">
    <property type="protein sequence ID" value="KAK7199875.1"/>
    <property type="molecule type" value="Genomic_DNA"/>
</dbReference>
<keyword evidence="3 6" id="KW-0472">Membrane</keyword>
<dbReference type="InterPro" id="IPR015348">
    <property type="entry name" value="Clathrin_H-chain_linker_core"/>
</dbReference>
<feature type="coiled-coil region" evidence="8">
    <location>
        <begin position="1619"/>
        <end position="1646"/>
    </location>
</feature>
<dbReference type="InterPro" id="IPR055358">
    <property type="entry name" value="CHCR"/>
</dbReference>
<evidence type="ECO:0000259" key="9">
    <source>
        <dbReference type="Pfam" id="PF09268"/>
    </source>
</evidence>
<dbReference type="GO" id="GO:0005198">
    <property type="term" value="F:structural molecule activity"/>
    <property type="evidence" value="ECO:0007669"/>
    <property type="project" value="InterPro"/>
</dbReference>
<accession>A0AAW0F164</accession>
<feature type="repeat" description="CHCR" evidence="7">
    <location>
        <begin position="849"/>
        <end position="988"/>
    </location>
</feature>
<dbReference type="InterPro" id="IPR016024">
    <property type="entry name" value="ARM-type_fold"/>
</dbReference>
<evidence type="ECO:0000256" key="8">
    <source>
        <dbReference type="SAM" id="Coils"/>
    </source>
</evidence>
<dbReference type="GO" id="GO:0030130">
    <property type="term" value="C:clathrin coat of trans-Golgi network vesicle"/>
    <property type="evidence" value="ECO:0007669"/>
    <property type="project" value="InterPro"/>
</dbReference>
<dbReference type="GO" id="GO:0071439">
    <property type="term" value="C:clathrin complex"/>
    <property type="evidence" value="ECO:0007669"/>
    <property type="project" value="InterPro"/>
</dbReference>
<evidence type="ECO:0000256" key="4">
    <source>
        <dbReference type="ARBA" id="ARBA00023176"/>
    </source>
</evidence>
<protein>
    <recommendedName>
        <fullName evidence="6">Clathrin heavy chain</fullName>
    </recommendedName>
</protein>
<dbReference type="Pfam" id="PF13838">
    <property type="entry name" value="Clathrin_H_link"/>
    <property type="match status" value="1"/>
</dbReference>
<dbReference type="SUPFAM" id="SSF48371">
    <property type="entry name" value="ARM repeat"/>
    <property type="match status" value="6"/>
</dbReference>
<dbReference type="Gene3D" id="2.130.10.110">
    <property type="entry name" value="Clathrin heavy-chain terminal domain"/>
    <property type="match status" value="1"/>
</dbReference>
<dbReference type="FunFam" id="1.25.40.10:FF:000001">
    <property type="entry name" value="Clathrin heavy chain"/>
    <property type="match status" value="1"/>
</dbReference>
<organism evidence="10 11">
    <name type="scientific">Novymonas esmeraldas</name>
    <dbReference type="NCBI Taxonomy" id="1808958"/>
    <lineage>
        <taxon>Eukaryota</taxon>
        <taxon>Discoba</taxon>
        <taxon>Euglenozoa</taxon>
        <taxon>Kinetoplastea</taxon>
        <taxon>Metakinetoplastina</taxon>
        <taxon>Trypanosomatida</taxon>
        <taxon>Trypanosomatidae</taxon>
        <taxon>Novymonas</taxon>
    </lineage>
</organism>
<evidence type="ECO:0000313" key="10">
    <source>
        <dbReference type="EMBL" id="KAK7199875.1"/>
    </source>
</evidence>
<keyword evidence="8" id="KW-0175">Coiled coil</keyword>
<feature type="repeat" description="CHCR" evidence="7">
    <location>
        <begin position="542"/>
        <end position="700"/>
    </location>
</feature>
<evidence type="ECO:0000256" key="1">
    <source>
        <dbReference type="ARBA" id="ARBA00009535"/>
    </source>
</evidence>
<evidence type="ECO:0000256" key="6">
    <source>
        <dbReference type="PIRNR" id="PIRNR002290"/>
    </source>
</evidence>
<proteinExistence type="inferred from homology"/>
<dbReference type="Gene3D" id="1.25.40.730">
    <property type="match status" value="1"/>
</dbReference>
<dbReference type="Pfam" id="PF09268">
    <property type="entry name" value="Clathrin-link"/>
    <property type="match status" value="1"/>
</dbReference>
<gene>
    <name evidence="10" type="ORF">NESM_000035400</name>
</gene>
<dbReference type="Gene3D" id="1.25.40.10">
    <property type="entry name" value="Tetratricopeptide repeat domain"/>
    <property type="match status" value="3"/>
</dbReference>
<evidence type="ECO:0000313" key="11">
    <source>
        <dbReference type="Proteomes" id="UP001430356"/>
    </source>
</evidence>
<comment type="caution">
    <text evidence="10">The sequence shown here is derived from an EMBL/GenBank/DDBJ whole genome shotgun (WGS) entry which is preliminary data.</text>
</comment>
<evidence type="ECO:0000256" key="7">
    <source>
        <dbReference type="PROSITE-ProRule" id="PRU01006"/>
    </source>
</evidence>
<feature type="repeat" description="CHCR" evidence="7">
    <location>
        <begin position="1440"/>
        <end position="1583"/>
    </location>
</feature>
<feature type="repeat" description="CHCR" evidence="7">
    <location>
        <begin position="995"/>
        <end position="1139"/>
    </location>
</feature>
<comment type="subcellular location">
    <subcellularLocation>
        <location evidence="6">Cytoplasmic vesicle membrane</location>
        <topology evidence="6">Peripheral membrane protein</topology>
        <orientation evidence="6">Cytoplasmic side</orientation>
    </subcellularLocation>
    <subcellularLocation>
        <location evidence="6">Membrane</location>
        <location evidence="6">Coated pit</location>
        <topology evidence="6">Peripheral membrane protein</topology>
        <orientation evidence="6">Cytoplasmic side</orientation>
    </subcellularLocation>
</comment>
<dbReference type="InterPro" id="IPR016341">
    <property type="entry name" value="Clathrin_heavy_chain"/>
</dbReference>
<dbReference type="PANTHER" id="PTHR10292:SF1">
    <property type="entry name" value="CLATHRIN HEAVY CHAIN"/>
    <property type="match status" value="1"/>
</dbReference>
<dbReference type="PROSITE" id="PS50236">
    <property type="entry name" value="CHCR"/>
    <property type="match status" value="7"/>
</dbReference>
<dbReference type="FunFam" id="1.25.40.10:FF:000686">
    <property type="entry name" value="Clathrin heavy chain"/>
    <property type="match status" value="1"/>
</dbReference>
<dbReference type="PIRSF" id="PIRSF002290">
    <property type="entry name" value="Clathrin_H_chain"/>
    <property type="match status" value="1"/>
</dbReference>
<feature type="repeat" description="CHCR" evidence="7">
    <location>
        <begin position="1291"/>
        <end position="1437"/>
    </location>
</feature>
<evidence type="ECO:0000256" key="3">
    <source>
        <dbReference type="ARBA" id="ARBA00023136"/>
    </source>
</evidence>
<name>A0AAW0F164_9TRYP</name>
<evidence type="ECO:0000256" key="5">
    <source>
        <dbReference type="ARBA" id="ARBA00023329"/>
    </source>
</evidence>
<reference evidence="10 11" key="1">
    <citation type="journal article" date="2021" name="MBio">
        <title>A New Model Trypanosomatid, Novymonas esmeraldas: Genomic Perception of Its 'Candidatus Pandoraea novymonadis' Endosymbiont.</title>
        <authorList>
            <person name="Zakharova A."/>
            <person name="Saura A."/>
            <person name="Butenko A."/>
            <person name="Podesvova L."/>
            <person name="Warmusova S."/>
            <person name="Kostygov A.Y."/>
            <person name="Nenarokova A."/>
            <person name="Lukes J."/>
            <person name="Opperdoes F.R."/>
            <person name="Yurchenko V."/>
        </authorList>
    </citation>
    <scope>NUCLEOTIDE SEQUENCE [LARGE SCALE GENOMIC DNA]</scope>
    <source>
        <strain evidence="10 11">E262AT.01</strain>
    </source>
</reference>
<comment type="similarity">
    <text evidence="1 6">Belongs to the clathrin heavy chain family.</text>
</comment>
<feature type="repeat" description="CHCR" evidence="7">
    <location>
        <begin position="1143"/>
        <end position="1286"/>
    </location>
</feature>
<dbReference type="SMART" id="SM00299">
    <property type="entry name" value="CLH"/>
    <property type="match status" value="7"/>
</dbReference>
<keyword evidence="4 6" id="KW-0168">Coated pit</keyword>